<dbReference type="InterPro" id="IPR016181">
    <property type="entry name" value="Acyl_CoA_acyltransferase"/>
</dbReference>
<accession>A0A0M7B6W4</accession>
<proteinExistence type="predicted"/>
<evidence type="ECO:0000259" key="3">
    <source>
        <dbReference type="PROSITE" id="PS51186"/>
    </source>
</evidence>
<dbReference type="PROSITE" id="PS51186">
    <property type="entry name" value="GNAT"/>
    <property type="match status" value="1"/>
</dbReference>
<dbReference type="Proteomes" id="UP000049455">
    <property type="component" value="Unassembled WGS sequence"/>
</dbReference>
<dbReference type="CDD" id="cd04301">
    <property type="entry name" value="NAT_SF"/>
    <property type="match status" value="1"/>
</dbReference>
<organism evidence="4 5">
    <name type="scientific">Jannaschia seosinensis</name>
    <dbReference type="NCBI Taxonomy" id="313367"/>
    <lineage>
        <taxon>Bacteria</taxon>
        <taxon>Pseudomonadati</taxon>
        <taxon>Pseudomonadota</taxon>
        <taxon>Alphaproteobacteria</taxon>
        <taxon>Rhodobacterales</taxon>
        <taxon>Roseobacteraceae</taxon>
        <taxon>Jannaschia</taxon>
    </lineage>
</organism>
<dbReference type="InterPro" id="IPR050832">
    <property type="entry name" value="Bact_Acetyltransf"/>
</dbReference>
<reference evidence="4 5" key="1">
    <citation type="submission" date="2015-09" db="EMBL/GenBank/DDBJ databases">
        <authorList>
            <person name="Jackson K.R."/>
            <person name="Lunt B.L."/>
            <person name="Fisher J.N.B."/>
            <person name="Gardner A.V."/>
            <person name="Bailey M.E."/>
            <person name="Deus L.M."/>
            <person name="Earl A.S."/>
            <person name="Gibby P.D."/>
            <person name="Hartmann K.A."/>
            <person name="Liu J.E."/>
            <person name="Manci A.M."/>
            <person name="Nielsen D.A."/>
            <person name="Solomon M.B."/>
            <person name="Breakwell D.P."/>
            <person name="Burnett S.H."/>
            <person name="Grose J.H."/>
        </authorList>
    </citation>
    <scope>NUCLEOTIDE SEQUENCE [LARGE SCALE GENOMIC DNA]</scope>
    <source>
        <strain evidence="4 5">CECT 7799</strain>
    </source>
</reference>
<feature type="domain" description="N-acetyltransferase" evidence="3">
    <location>
        <begin position="1"/>
        <end position="145"/>
    </location>
</feature>
<dbReference type="PANTHER" id="PTHR43877">
    <property type="entry name" value="AMINOALKYLPHOSPHONATE N-ACETYLTRANSFERASE-RELATED-RELATED"/>
    <property type="match status" value="1"/>
</dbReference>
<evidence type="ECO:0000256" key="1">
    <source>
        <dbReference type="ARBA" id="ARBA00022679"/>
    </source>
</evidence>
<dbReference type="PANTHER" id="PTHR43877:SF2">
    <property type="entry name" value="AMINOALKYLPHOSPHONATE N-ACETYLTRANSFERASE-RELATED"/>
    <property type="match status" value="1"/>
</dbReference>
<evidence type="ECO:0000313" key="5">
    <source>
        <dbReference type="Proteomes" id="UP000049455"/>
    </source>
</evidence>
<gene>
    <name evidence="4" type="primary">yjcF</name>
    <name evidence="4" type="ORF">JSE7799_00650</name>
</gene>
<dbReference type="AlphaFoldDB" id="A0A0M7B6W4"/>
<protein>
    <submittedName>
        <fullName evidence="4">Putative N-acetyltransferase YjcF</fullName>
        <ecNumber evidence="4">2.3.1.-</ecNumber>
    </submittedName>
</protein>
<dbReference type="EMBL" id="CYPR01000039">
    <property type="protein sequence ID" value="CUH23953.1"/>
    <property type="molecule type" value="Genomic_DNA"/>
</dbReference>
<dbReference type="InterPro" id="IPR000182">
    <property type="entry name" value="GNAT_dom"/>
</dbReference>
<keyword evidence="2 4" id="KW-0012">Acyltransferase</keyword>
<evidence type="ECO:0000256" key="2">
    <source>
        <dbReference type="ARBA" id="ARBA00023315"/>
    </source>
</evidence>
<dbReference type="STRING" id="313367.JSE7799_00650"/>
<keyword evidence="1 4" id="KW-0808">Transferase</keyword>
<dbReference type="GO" id="GO:0016747">
    <property type="term" value="F:acyltransferase activity, transferring groups other than amino-acyl groups"/>
    <property type="evidence" value="ECO:0007669"/>
    <property type="project" value="InterPro"/>
</dbReference>
<dbReference type="Pfam" id="PF13673">
    <property type="entry name" value="Acetyltransf_10"/>
    <property type="match status" value="1"/>
</dbReference>
<dbReference type="EC" id="2.3.1.-" evidence="4"/>
<evidence type="ECO:0000313" key="4">
    <source>
        <dbReference type="EMBL" id="CUH23953.1"/>
    </source>
</evidence>
<dbReference type="SUPFAM" id="SSF55729">
    <property type="entry name" value="Acyl-CoA N-acyltransferases (Nat)"/>
    <property type="match status" value="1"/>
</dbReference>
<name>A0A0M7B6W4_9RHOB</name>
<dbReference type="Gene3D" id="3.40.630.30">
    <property type="match status" value="1"/>
</dbReference>
<keyword evidence="5" id="KW-1185">Reference proteome</keyword>
<sequence>MIMKTYPQNVIERVEDLTAPLAIRTEVFVEEQGVSLAEEIDGQDGACVHWLARDDRGPVATLRVAPMGTTAKIQRVAVLRRARGTGRGAALMRHVMAALAAEGFVRAKLGAQVDAIGFYERLGFVAQGPVYDDAGIPHRDMTRDL</sequence>